<dbReference type="AlphaFoldDB" id="A0A3A8JKI3"/>
<feature type="coiled-coil region" evidence="1">
    <location>
        <begin position="374"/>
        <end position="401"/>
    </location>
</feature>
<name>A0A3A8JKI3_9BACT</name>
<dbReference type="Proteomes" id="UP000268094">
    <property type="component" value="Unassembled WGS sequence"/>
</dbReference>
<dbReference type="RefSeq" id="WP_120539427.1">
    <property type="nucleotide sequence ID" value="NZ_RAVZ01000019.1"/>
</dbReference>
<evidence type="ECO:0000256" key="1">
    <source>
        <dbReference type="SAM" id="Coils"/>
    </source>
</evidence>
<dbReference type="EMBL" id="RAVZ01000019">
    <property type="protein sequence ID" value="RKG92804.1"/>
    <property type="molecule type" value="Genomic_DNA"/>
</dbReference>
<proteinExistence type="predicted"/>
<evidence type="ECO:0000313" key="3">
    <source>
        <dbReference type="EMBL" id="RKG92804.1"/>
    </source>
</evidence>
<reference evidence="4" key="1">
    <citation type="submission" date="2018-09" db="EMBL/GenBank/DDBJ databases">
        <authorList>
            <person name="Livingstone P.G."/>
            <person name="Whitworth D.E."/>
        </authorList>
    </citation>
    <scope>NUCLEOTIDE SEQUENCE [LARGE SCALE GENOMIC DNA]</scope>
    <source>
        <strain evidence="4">CA054A</strain>
    </source>
</reference>
<organism evidence="3 4">
    <name type="scientific">Corallococcus terminator</name>
    <dbReference type="NCBI Taxonomy" id="2316733"/>
    <lineage>
        <taxon>Bacteria</taxon>
        <taxon>Pseudomonadati</taxon>
        <taxon>Myxococcota</taxon>
        <taxon>Myxococcia</taxon>
        <taxon>Myxococcales</taxon>
        <taxon>Cystobacterineae</taxon>
        <taxon>Myxococcaceae</taxon>
        <taxon>Corallococcus</taxon>
    </lineage>
</organism>
<feature type="signal peptide" evidence="2">
    <location>
        <begin position="1"/>
        <end position="20"/>
    </location>
</feature>
<keyword evidence="2" id="KW-0732">Signal</keyword>
<comment type="caution">
    <text evidence="3">The sequence shown here is derived from an EMBL/GenBank/DDBJ whole genome shotgun (WGS) entry which is preliminary data.</text>
</comment>
<sequence length="706" mass="80354">MKKTLTLAMLSLLVAAPAWADEIDDRVRAIDDNLSRIKDKLDGIVSDSSSSDIDSALDYLNTVKSEVDRLKSLDPQSDPGKSMVYYYPDWIPKFRESAQALKRMKDFQVKADESRLSERCSEADRNLRAFMQNFVERKDPNGVSKVSEEADKVGRQYSDEYKRMQEVHGEMDRARGTARYFSESQGRWSDVKGELHDGVSDIWDRWTRRMEETKSKCQELARGRESDAVKDALAKLGDSSRVRRELTERINQSLDQAAGALSGAGARTGTSELDSALGSSTDIAAWLEQLKSARGEDDTAKRMTDVWPDRNKEFRRSVELLKQVKPQQFSFDSIQVTCKTTEDQLMGTVRAYLGALDDADEGVKVVTERAERFSTETRQQLEAAERKFSEQERLLEEAKRFSFDEGRWRTVRDRVQETAVAMQRHMRSRLDESKAVCGKLVQGTNNPDVVNALKVLKDRDLLVKTTLERVAREYEEWKKERRGLKPGGRFRQESAEKLLQAFCDQDEYQLADRVQRVADEVASVMGNLQRQYLDRLKRLIDDVKAVESTRNPTLKAEVNRQKRNMTATYKRLEDAGNLGILRGRNNPLVNMYLENGNKKHLALQTGCTAMEYEIPGGRIDCVNVSDGSCEVIEIKPNSPSGRSAGEAQIASRKSVLEDLHRNNRLGGLMQRCVKDGSLNIRYLVRYYEYCPVGIANIDVQNEEPDE</sequence>
<gene>
    <name evidence="3" type="ORF">D7V88_04915</name>
</gene>
<dbReference type="OrthoDB" id="5501377at2"/>
<protein>
    <submittedName>
        <fullName evidence="3">Uncharacterized protein</fullName>
    </submittedName>
</protein>
<accession>A0A3A8JKI3</accession>
<evidence type="ECO:0000313" key="4">
    <source>
        <dbReference type="Proteomes" id="UP000268094"/>
    </source>
</evidence>
<keyword evidence="4" id="KW-1185">Reference proteome</keyword>
<keyword evidence="1" id="KW-0175">Coiled coil</keyword>
<feature type="chain" id="PRO_5017357526" evidence="2">
    <location>
        <begin position="21"/>
        <end position="706"/>
    </location>
</feature>
<evidence type="ECO:0000256" key="2">
    <source>
        <dbReference type="SAM" id="SignalP"/>
    </source>
</evidence>